<dbReference type="SMART" id="SM01091">
    <property type="entry name" value="CorC_HlyC"/>
    <property type="match status" value="1"/>
</dbReference>
<feature type="domain" description="CNNM transmembrane" evidence="13">
    <location>
        <begin position="6"/>
        <end position="200"/>
    </location>
</feature>
<feature type="transmembrane region" description="Helical" evidence="11">
    <location>
        <begin position="7"/>
        <end position="29"/>
    </location>
</feature>
<feature type="transmembrane region" description="Helical" evidence="11">
    <location>
        <begin position="66"/>
        <end position="87"/>
    </location>
</feature>
<feature type="transmembrane region" description="Helical" evidence="11">
    <location>
        <begin position="142"/>
        <end position="160"/>
    </location>
</feature>
<proteinExistence type="inferred from homology"/>
<dbReference type="OrthoDB" id="9797674at2"/>
<dbReference type="AlphaFoldDB" id="A0A1W2AD40"/>
<keyword evidence="3" id="KW-1003">Cell membrane</keyword>
<dbReference type="Proteomes" id="UP000192708">
    <property type="component" value="Unassembled WGS sequence"/>
</dbReference>
<evidence type="ECO:0000256" key="7">
    <source>
        <dbReference type="ARBA" id="ARBA00023122"/>
    </source>
</evidence>
<feature type="domain" description="CBS" evidence="12">
    <location>
        <begin position="214"/>
        <end position="276"/>
    </location>
</feature>
<evidence type="ECO:0000256" key="1">
    <source>
        <dbReference type="ARBA" id="ARBA00004651"/>
    </source>
</evidence>
<dbReference type="InterPro" id="IPR002550">
    <property type="entry name" value="CNNM"/>
</dbReference>
<dbReference type="Gene3D" id="3.30.465.10">
    <property type="match status" value="1"/>
</dbReference>
<evidence type="ECO:0000256" key="6">
    <source>
        <dbReference type="ARBA" id="ARBA00022989"/>
    </source>
</evidence>
<dbReference type="InterPro" id="IPR046342">
    <property type="entry name" value="CBS_dom_sf"/>
</dbReference>
<feature type="transmembrane region" description="Helical" evidence="11">
    <location>
        <begin position="99"/>
        <end position="122"/>
    </location>
</feature>
<protein>
    <submittedName>
        <fullName evidence="14">Mg2+ and Co2+ transporter CorB, contains DUF21, CBS pair, and CorC-HlyC domains</fullName>
    </submittedName>
</protein>
<evidence type="ECO:0000313" key="14">
    <source>
        <dbReference type="EMBL" id="SMC58513.1"/>
    </source>
</evidence>
<dbReference type="InterPro" id="IPR000644">
    <property type="entry name" value="CBS_dom"/>
</dbReference>
<dbReference type="GO" id="GO:0050660">
    <property type="term" value="F:flavin adenine dinucleotide binding"/>
    <property type="evidence" value="ECO:0007669"/>
    <property type="project" value="InterPro"/>
</dbReference>
<evidence type="ECO:0000259" key="13">
    <source>
        <dbReference type="PROSITE" id="PS51846"/>
    </source>
</evidence>
<dbReference type="InterPro" id="IPR016169">
    <property type="entry name" value="FAD-bd_PCMH_sub2"/>
</dbReference>
<dbReference type="EMBL" id="FWXJ01000008">
    <property type="protein sequence ID" value="SMC58513.1"/>
    <property type="molecule type" value="Genomic_DNA"/>
</dbReference>
<dbReference type="InterPro" id="IPR044751">
    <property type="entry name" value="Ion_transp-like_CBS"/>
</dbReference>
<sequence>MDSLLDAWPWWAKVAVVVLLLATSAFFSITETSMMAANRHRLKHRAAKGHRGSKLASNLLNRTEELLSVILIGNNVINTFVPVLIAGIAMQAFGNSGSVLSITTALVAFLIIIFCEITPKVIGAAFADNISSSVSWVIRPLVWLLTPIVWFVNLFVSLLLRIMRLNTKNADQSRLSPEELRSLVLETSHFIPSHHRNILVNLFNLENITVDDVMTPRSQMETLDLSRPIPEVLHQLETCYHHNLPATDQDPDRVIGILSVRKAVSLIGDEDLQHKNFKDLLAQPYFIPSGTQVLQQIQEFQVLQQRIGLVVDEYGIVLGLVTIEDIVEELIGEFTTSLPSLANKTKWLEDGTYLANGKANLRDLNRLLGLELPIDGPRTLNGLLLEILQDIPDHDVSLKVAGCVMEIIQFDQQSIKTVRIHQPHQSHH</sequence>
<reference evidence="14 15" key="1">
    <citation type="submission" date="2017-04" db="EMBL/GenBank/DDBJ databases">
        <authorList>
            <person name="Afonso C.L."/>
            <person name="Miller P.J."/>
            <person name="Scott M.A."/>
            <person name="Spackman E."/>
            <person name="Goraichik I."/>
            <person name="Dimitrov K.M."/>
            <person name="Suarez D.L."/>
            <person name="Swayne D.E."/>
        </authorList>
    </citation>
    <scope>NUCLEOTIDE SEQUENCE [LARGE SCALE GENOMIC DNA]</scope>
    <source>
        <strain evidence="14 15">VK13</strain>
    </source>
</reference>
<keyword evidence="6 10" id="KW-1133">Transmembrane helix</keyword>
<evidence type="ECO:0000256" key="3">
    <source>
        <dbReference type="ARBA" id="ARBA00022475"/>
    </source>
</evidence>
<evidence type="ECO:0000256" key="11">
    <source>
        <dbReference type="SAM" id="Phobius"/>
    </source>
</evidence>
<dbReference type="PROSITE" id="PS51846">
    <property type="entry name" value="CNNM"/>
    <property type="match status" value="1"/>
</dbReference>
<gene>
    <name evidence="14" type="ORF">SAMN06296008_10877</name>
</gene>
<dbReference type="GO" id="GO:0005886">
    <property type="term" value="C:plasma membrane"/>
    <property type="evidence" value="ECO:0007669"/>
    <property type="project" value="UniProtKB-SubCell"/>
</dbReference>
<keyword evidence="8 10" id="KW-0472">Membrane</keyword>
<dbReference type="SUPFAM" id="SSF54631">
    <property type="entry name" value="CBS-domain pair"/>
    <property type="match status" value="1"/>
</dbReference>
<keyword evidence="15" id="KW-1185">Reference proteome</keyword>
<keyword evidence="7 9" id="KW-0129">CBS domain</keyword>
<dbReference type="CDD" id="cd04590">
    <property type="entry name" value="CBS_pair_CorC_HlyC_assoc"/>
    <property type="match status" value="1"/>
</dbReference>
<feature type="domain" description="CBS" evidence="12">
    <location>
        <begin position="280"/>
        <end position="337"/>
    </location>
</feature>
<accession>A0A1W2AD40</accession>
<comment type="subcellular location">
    <subcellularLocation>
        <location evidence="1">Cell membrane</location>
        <topology evidence="1">Multi-pass membrane protein</topology>
    </subcellularLocation>
</comment>
<dbReference type="InterPro" id="IPR036318">
    <property type="entry name" value="FAD-bd_PCMH-like_sf"/>
</dbReference>
<dbReference type="Pfam" id="PF03471">
    <property type="entry name" value="CorC_HlyC"/>
    <property type="match status" value="1"/>
</dbReference>
<comment type="similarity">
    <text evidence="2">Belongs to the UPF0053 family.</text>
</comment>
<dbReference type="Pfam" id="PF01595">
    <property type="entry name" value="CNNM"/>
    <property type="match status" value="1"/>
</dbReference>
<dbReference type="Gene3D" id="3.10.580.10">
    <property type="entry name" value="CBS-domain"/>
    <property type="match status" value="1"/>
</dbReference>
<dbReference type="InterPro" id="IPR005170">
    <property type="entry name" value="Transptr-assoc_dom"/>
</dbReference>
<dbReference type="STRING" id="1938817.SAMN06296008_10877"/>
<evidence type="ECO:0000256" key="5">
    <source>
        <dbReference type="ARBA" id="ARBA00022737"/>
    </source>
</evidence>
<keyword evidence="4 10" id="KW-0812">Transmembrane</keyword>
<evidence type="ECO:0000256" key="4">
    <source>
        <dbReference type="ARBA" id="ARBA00022692"/>
    </source>
</evidence>
<keyword evidence="5" id="KW-0677">Repeat</keyword>
<dbReference type="SUPFAM" id="SSF56176">
    <property type="entry name" value="FAD-binding/transporter-associated domain-like"/>
    <property type="match status" value="1"/>
</dbReference>
<evidence type="ECO:0000313" key="15">
    <source>
        <dbReference type="Proteomes" id="UP000192708"/>
    </source>
</evidence>
<evidence type="ECO:0000256" key="8">
    <source>
        <dbReference type="ARBA" id="ARBA00023136"/>
    </source>
</evidence>
<dbReference type="PANTHER" id="PTHR22777:SF32">
    <property type="entry name" value="UPF0053 INNER MEMBRANE PROTEIN YFJD"/>
    <property type="match status" value="1"/>
</dbReference>
<organism evidence="14 15">
    <name type="scientific">Polynucleobacter kasalickyi</name>
    <dbReference type="NCBI Taxonomy" id="1938817"/>
    <lineage>
        <taxon>Bacteria</taxon>
        <taxon>Pseudomonadati</taxon>
        <taxon>Pseudomonadota</taxon>
        <taxon>Betaproteobacteria</taxon>
        <taxon>Burkholderiales</taxon>
        <taxon>Burkholderiaceae</taxon>
        <taxon>Polynucleobacter</taxon>
    </lineage>
</organism>
<dbReference type="PANTHER" id="PTHR22777">
    <property type="entry name" value="HEMOLYSIN-RELATED"/>
    <property type="match status" value="1"/>
</dbReference>
<evidence type="ECO:0000259" key="12">
    <source>
        <dbReference type="PROSITE" id="PS51371"/>
    </source>
</evidence>
<evidence type="ECO:0000256" key="2">
    <source>
        <dbReference type="ARBA" id="ARBA00006337"/>
    </source>
</evidence>
<dbReference type="Pfam" id="PF00571">
    <property type="entry name" value="CBS"/>
    <property type="match status" value="1"/>
</dbReference>
<evidence type="ECO:0000256" key="10">
    <source>
        <dbReference type="PROSITE-ProRule" id="PRU01193"/>
    </source>
</evidence>
<dbReference type="RefSeq" id="WP_084283725.1">
    <property type="nucleotide sequence ID" value="NZ_FWXJ01000008.1"/>
</dbReference>
<dbReference type="PROSITE" id="PS51371">
    <property type="entry name" value="CBS"/>
    <property type="match status" value="2"/>
</dbReference>
<evidence type="ECO:0000256" key="9">
    <source>
        <dbReference type="PROSITE-ProRule" id="PRU00703"/>
    </source>
</evidence>
<name>A0A1W2AD40_9BURK</name>